<name>A0A8X6M711_NEPPI</name>
<keyword evidence="2" id="KW-1185">Reference proteome</keyword>
<accession>A0A8X6M711</accession>
<evidence type="ECO:0000313" key="1">
    <source>
        <dbReference type="EMBL" id="GFS28483.1"/>
    </source>
</evidence>
<protein>
    <submittedName>
        <fullName evidence="1">Integrase catalytic domain-containing protein</fullName>
    </submittedName>
</protein>
<evidence type="ECO:0000313" key="2">
    <source>
        <dbReference type="Proteomes" id="UP000887013"/>
    </source>
</evidence>
<gene>
    <name evidence="1" type="primary">AVEN_270062_1</name>
    <name evidence="1" type="ORF">NPIL_554091</name>
</gene>
<reference evidence="1" key="1">
    <citation type="submission" date="2020-08" db="EMBL/GenBank/DDBJ databases">
        <title>Multicomponent nature underlies the extraordinary mechanical properties of spider dragline silk.</title>
        <authorList>
            <person name="Kono N."/>
            <person name="Nakamura H."/>
            <person name="Mori M."/>
            <person name="Yoshida Y."/>
            <person name="Ohtoshi R."/>
            <person name="Malay A.D."/>
            <person name="Moran D.A.P."/>
            <person name="Tomita M."/>
            <person name="Numata K."/>
            <person name="Arakawa K."/>
        </authorList>
    </citation>
    <scope>NUCLEOTIDE SEQUENCE</scope>
</reference>
<comment type="caution">
    <text evidence="1">The sequence shown here is derived from an EMBL/GenBank/DDBJ whole genome shotgun (WGS) entry which is preliminary data.</text>
</comment>
<proteinExistence type="predicted"/>
<dbReference type="EMBL" id="BMAW01087204">
    <property type="protein sequence ID" value="GFS28483.1"/>
    <property type="molecule type" value="Genomic_DNA"/>
</dbReference>
<organism evidence="1 2">
    <name type="scientific">Nephila pilipes</name>
    <name type="common">Giant wood spider</name>
    <name type="synonym">Nephila maculata</name>
    <dbReference type="NCBI Taxonomy" id="299642"/>
    <lineage>
        <taxon>Eukaryota</taxon>
        <taxon>Metazoa</taxon>
        <taxon>Ecdysozoa</taxon>
        <taxon>Arthropoda</taxon>
        <taxon>Chelicerata</taxon>
        <taxon>Arachnida</taxon>
        <taxon>Araneae</taxon>
        <taxon>Araneomorphae</taxon>
        <taxon>Entelegynae</taxon>
        <taxon>Araneoidea</taxon>
        <taxon>Nephilidae</taxon>
        <taxon>Nephila</taxon>
    </lineage>
</organism>
<dbReference type="Proteomes" id="UP000887013">
    <property type="component" value="Unassembled WGS sequence"/>
</dbReference>
<dbReference type="AlphaFoldDB" id="A0A8X6M711"/>
<sequence>MYLIQELSDSNGNVGSLPKPSLQFSSKLPFEAGAGKYFPLASSALLKDVYMDYVLSGADNLSKSKDTQQQFISLLDRGGMELHRWSANNQFIINTNQVFSKRAVLTQIARIIYSLGLLSLIIAKAKVVLQKLWLLKLDGRNTLPLWEKNER</sequence>
<dbReference type="OrthoDB" id="7990652at2759"/>